<dbReference type="RefSeq" id="WP_175133682.1">
    <property type="nucleotide sequence ID" value="NZ_CADIJV010000015.1"/>
</dbReference>
<dbReference type="AlphaFoldDB" id="A0A6S7D0N2"/>
<dbReference type="Proteomes" id="UP000494203">
    <property type="component" value="Unassembled WGS sequence"/>
</dbReference>
<sequence length="524" mass="59579">MQNAQRKVNGESARRLRVLFIDNIANNAYLNAKALRRHGVEVDVYVGGYYHIMACPEWEEGGFTNFSGTHNQPDWTRTVDLNYTRPDWVIQMREPFGLRYLLAKTEGRRWAARFWWKVGNLDREIDCSDGGVGKKLRNGLVGGYKLARKSLAAVRKLYRLGKLCVRVGSRLVTEGRLRSESKPTAPADAVPNAMEPMLSVPIDPGMPNALQDIEAAAPAYRDSIRTLMSRYDIVQVYGAGGRLPLIAGTPFLAFEHGTLRSLPFESSYMGQLTYLTYTRAGHVFITNADVLGSAQRLELPSYSFIPHPVNEDSLHETPESQVLRELLCRELDTDFIVFHPSRQHWEPEVRSPNWEKGNDIFIRGFARFVQEVNPRASAVMVDWGVSVPASRALLEELGVADRVRWIPPVPNALMCRYIAATDLLADQFWLGSFGSTAPKAWGCGKPAMFYLNEDQHRWCFPELPPVLNVRTPEDVLESLRRLYQDPAYMRAISQDSQRWYQAFHSNELITQKLLEVYRGQAQTR</sequence>
<reference evidence="1 2" key="1">
    <citation type="submission" date="2020-04" db="EMBL/GenBank/DDBJ databases">
        <authorList>
            <person name="De Canck E."/>
        </authorList>
    </citation>
    <scope>NUCLEOTIDE SEQUENCE [LARGE SCALE GENOMIC DNA]</scope>
    <source>
        <strain evidence="1 2">LMG 26788</strain>
    </source>
</reference>
<name>A0A6S7D0N2_9BURK</name>
<evidence type="ECO:0000313" key="2">
    <source>
        <dbReference type="Proteomes" id="UP000494203"/>
    </source>
</evidence>
<gene>
    <name evidence="1" type="ORF">LMG26788_02852</name>
</gene>
<accession>A0A6S7D0N2</accession>
<organism evidence="1 2">
    <name type="scientific">Achromobacter pulmonis</name>
    <dbReference type="NCBI Taxonomy" id="1389932"/>
    <lineage>
        <taxon>Bacteria</taxon>
        <taxon>Pseudomonadati</taxon>
        <taxon>Pseudomonadota</taxon>
        <taxon>Betaproteobacteria</taxon>
        <taxon>Burkholderiales</taxon>
        <taxon>Alcaligenaceae</taxon>
        <taxon>Achromobacter</taxon>
    </lineage>
</organism>
<dbReference type="SUPFAM" id="SSF53756">
    <property type="entry name" value="UDP-Glycosyltransferase/glycogen phosphorylase"/>
    <property type="match status" value="1"/>
</dbReference>
<protein>
    <recommendedName>
        <fullName evidence="3">Glycosyltransferase family 1 protein</fullName>
    </recommendedName>
</protein>
<keyword evidence="2" id="KW-1185">Reference proteome</keyword>
<proteinExistence type="predicted"/>
<dbReference type="PANTHER" id="PTHR12526:SF637">
    <property type="entry name" value="GLYCOSYLTRANSFERASE EPSF-RELATED"/>
    <property type="match status" value="1"/>
</dbReference>
<evidence type="ECO:0000313" key="1">
    <source>
        <dbReference type="EMBL" id="CAB3872524.1"/>
    </source>
</evidence>
<dbReference type="Gene3D" id="3.40.50.2000">
    <property type="entry name" value="Glycogen Phosphorylase B"/>
    <property type="match status" value="1"/>
</dbReference>
<evidence type="ECO:0008006" key="3">
    <source>
        <dbReference type="Google" id="ProtNLM"/>
    </source>
</evidence>
<dbReference type="EMBL" id="CADIKZ010000007">
    <property type="protein sequence ID" value="CAB3872524.1"/>
    <property type="molecule type" value="Genomic_DNA"/>
</dbReference>
<dbReference type="PANTHER" id="PTHR12526">
    <property type="entry name" value="GLYCOSYLTRANSFERASE"/>
    <property type="match status" value="1"/>
</dbReference>